<dbReference type="Proteomes" id="UP000885830">
    <property type="component" value="Unassembled WGS sequence"/>
</dbReference>
<dbReference type="PROSITE" id="PS50977">
    <property type="entry name" value="HTH_TETR_2"/>
    <property type="match status" value="1"/>
</dbReference>
<dbReference type="PRINTS" id="PR00455">
    <property type="entry name" value="HTHTETR"/>
</dbReference>
<dbReference type="SUPFAM" id="SSF46689">
    <property type="entry name" value="Homeodomain-like"/>
    <property type="match status" value="1"/>
</dbReference>
<dbReference type="InterPro" id="IPR036271">
    <property type="entry name" value="Tet_transcr_reg_TetR-rel_C_sf"/>
</dbReference>
<dbReference type="PANTHER" id="PTHR30055:SF234">
    <property type="entry name" value="HTH-TYPE TRANSCRIPTIONAL REGULATOR BETI"/>
    <property type="match status" value="1"/>
</dbReference>
<evidence type="ECO:0000313" key="6">
    <source>
        <dbReference type="EMBL" id="HHL43321.1"/>
    </source>
</evidence>
<feature type="DNA-binding region" description="H-T-H motif" evidence="4">
    <location>
        <begin position="33"/>
        <end position="52"/>
    </location>
</feature>
<dbReference type="AlphaFoldDB" id="A0A7C5QPV6"/>
<dbReference type="InterPro" id="IPR009057">
    <property type="entry name" value="Homeodomain-like_sf"/>
</dbReference>
<gene>
    <name evidence="6" type="ORF">ENJ42_06885</name>
</gene>
<dbReference type="GO" id="GO:0003700">
    <property type="term" value="F:DNA-binding transcription factor activity"/>
    <property type="evidence" value="ECO:0007669"/>
    <property type="project" value="TreeGrafter"/>
</dbReference>
<dbReference type="InterPro" id="IPR001647">
    <property type="entry name" value="HTH_TetR"/>
</dbReference>
<dbReference type="EMBL" id="DRMJ01000357">
    <property type="protein sequence ID" value="HHL43321.1"/>
    <property type="molecule type" value="Genomic_DNA"/>
</dbReference>
<evidence type="ECO:0000256" key="4">
    <source>
        <dbReference type="PROSITE-ProRule" id="PRU00335"/>
    </source>
</evidence>
<keyword evidence="1" id="KW-0805">Transcription regulation</keyword>
<proteinExistence type="predicted"/>
<dbReference type="InterPro" id="IPR041490">
    <property type="entry name" value="KstR2_TetR_C"/>
</dbReference>
<keyword evidence="3" id="KW-0804">Transcription</keyword>
<dbReference type="Pfam" id="PF00440">
    <property type="entry name" value="TetR_N"/>
    <property type="match status" value="1"/>
</dbReference>
<protein>
    <submittedName>
        <fullName evidence="6">TetR/AcrR family transcriptional regulator</fullName>
    </submittedName>
</protein>
<dbReference type="Gene3D" id="1.10.10.60">
    <property type="entry name" value="Homeodomain-like"/>
    <property type="match status" value="1"/>
</dbReference>
<evidence type="ECO:0000256" key="3">
    <source>
        <dbReference type="ARBA" id="ARBA00023163"/>
    </source>
</evidence>
<accession>A0A7C5QPV6</accession>
<sequence>MARTQAPDFNDKCAIITKHAAGLFAEKGFAGASVSDLAKKCNISKSLIYHYYPSKEAILYAVMTEHIDKLLKVVDSVDLEAPDKRAEFKSLTRALLKQYGGAAKKQKVLLYELDFLPKPMRKDIVHKQRQIIDTVHTLLMNCAPEGSLDDDLARTKTMLFFGMINWTNTWFKSKGKMSREALADQATETILKSLK</sequence>
<feature type="domain" description="HTH tetR-type" evidence="5">
    <location>
        <begin position="10"/>
        <end position="70"/>
    </location>
</feature>
<dbReference type="Pfam" id="PF17932">
    <property type="entry name" value="TetR_C_24"/>
    <property type="match status" value="1"/>
</dbReference>
<organism evidence="6">
    <name type="scientific">Hellea balneolensis</name>
    <dbReference type="NCBI Taxonomy" id="287478"/>
    <lineage>
        <taxon>Bacteria</taxon>
        <taxon>Pseudomonadati</taxon>
        <taxon>Pseudomonadota</taxon>
        <taxon>Alphaproteobacteria</taxon>
        <taxon>Maricaulales</taxon>
        <taxon>Robiginitomaculaceae</taxon>
        <taxon>Hellea</taxon>
    </lineage>
</organism>
<comment type="caution">
    <text evidence="6">The sequence shown here is derived from an EMBL/GenBank/DDBJ whole genome shotgun (WGS) entry which is preliminary data.</text>
</comment>
<evidence type="ECO:0000256" key="1">
    <source>
        <dbReference type="ARBA" id="ARBA00023015"/>
    </source>
</evidence>
<dbReference type="SUPFAM" id="SSF48498">
    <property type="entry name" value="Tetracyclin repressor-like, C-terminal domain"/>
    <property type="match status" value="1"/>
</dbReference>
<evidence type="ECO:0000259" key="5">
    <source>
        <dbReference type="PROSITE" id="PS50977"/>
    </source>
</evidence>
<name>A0A7C5QPV6_9PROT</name>
<dbReference type="Gene3D" id="1.10.357.10">
    <property type="entry name" value="Tetracycline Repressor, domain 2"/>
    <property type="match status" value="1"/>
</dbReference>
<reference evidence="6" key="1">
    <citation type="journal article" date="2020" name="mSystems">
        <title>Genome- and Community-Level Interaction Insights into Carbon Utilization and Element Cycling Functions of Hydrothermarchaeota in Hydrothermal Sediment.</title>
        <authorList>
            <person name="Zhou Z."/>
            <person name="Liu Y."/>
            <person name="Xu W."/>
            <person name="Pan J."/>
            <person name="Luo Z.H."/>
            <person name="Li M."/>
        </authorList>
    </citation>
    <scope>NUCLEOTIDE SEQUENCE [LARGE SCALE GENOMIC DNA]</scope>
    <source>
        <strain evidence="6">HyVt-485</strain>
    </source>
</reference>
<dbReference type="InterPro" id="IPR050109">
    <property type="entry name" value="HTH-type_TetR-like_transc_reg"/>
</dbReference>
<evidence type="ECO:0000256" key="2">
    <source>
        <dbReference type="ARBA" id="ARBA00023125"/>
    </source>
</evidence>
<keyword evidence="2 4" id="KW-0238">DNA-binding</keyword>
<dbReference type="GO" id="GO:0000976">
    <property type="term" value="F:transcription cis-regulatory region binding"/>
    <property type="evidence" value="ECO:0007669"/>
    <property type="project" value="TreeGrafter"/>
</dbReference>
<dbReference type="PANTHER" id="PTHR30055">
    <property type="entry name" value="HTH-TYPE TRANSCRIPTIONAL REGULATOR RUTR"/>
    <property type="match status" value="1"/>
</dbReference>